<dbReference type="AlphaFoldDB" id="A0AAW1D8Y5"/>
<keyword evidence="4" id="KW-1185">Reference proteome</keyword>
<evidence type="ECO:0000313" key="3">
    <source>
        <dbReference type="EMBL" id="KAK9507418.1"/>
    </source>
</evidence>
<dbReference type="PANTHER" id="PTHR15960">
    <property type="entry name" value="LD44032P"/>
    <property type="match status" value="1"/>
</dbReference>
<feature type="domain" description="UBA" evidence="1">
    <location>
        <begin position="487"/>
        <end position="531"/>
    </location>
</feature>
<dbReference type="EMBL" id="JAPXFL010000004">
    <property type="protein sequence ID" value="KAK9507418.1"/>
    <property type="molecule type" value="Genomic_DNA"/>
</dbReference>
<accession>A0AAW1D8Y5</accession>
<dbReference type="GO" id="GO:0000813">
    <property type="term" value="C:ESCRT I complex"/>
    <property type="evidence" value="ECO:0007669"/>
    <property type="project" value="InterPro"/>
</dbReference>
<dbReference type="InterPro" id="IPR009060">
    <property type="entry name" value="UBA-like_sf"/>
</dbReference>
<dbReference type="GO" id="GO:0043162">
    <property type="term" value="P:ubiquitin-dependent protein catabolic process via the multivesicular body sorting pathway"/>
    <property type="evidence" value="ECO:0007669"/>
    <property type="project" value="InterPro"/>
</dbReference>
<evidence type="ECO:0000259" key="2">
    <source>
        <dbReference type="PROSITE" id="PS51497"/>
    </source>
</evidence>
<dbReference type="Gene3D" id="1.20.120.1920">
    <property type="entry name" value="UBAP1 SOUBA domain"/>
    <property type="match status" value="1"/>
</dbReference>
<feature type="domain" description="UMA" evidence="2">
    <location>
        <begin position="15"/>
        <end position="60"/>
    </location>
</feature>
<protein>
    <recommendedName>
        <fullName evidence="5">Ubiquitin-associated protein 1</fullName>
    </recommendedName>
</protein>
<gene>
    <name evidence="3" type="ORF">O3M35_007274</name>
</gene>
<dbReference type="InterPro" id="IPR038870">
    <property type="entry name" value="UBAP1"/>
</dbReference>
<evidence type="ECO:0008006" key="5">
    <source>
        <dbReference type="Google" id="ProtNLM"/>
    </source>
</evidence>
<reference evidence="3 4" key="1">
    <citation type="submission" date="2022-12" db="EMBL/GenBank/DDBJ databases">
        <title>Chromosome-level genome assembly of true bugs.</title>
        <authorList>
            <person name="Ma L."/>
            <person name="Li H."/>
        </authorList>
    </citation>
    <scope>NUCLEOTIDE SEQUENCE [LARGE SCALE GENOMIC DNA]</scope>
    <source>
        <strain evidence="3">Lab_2022b</strain>
    </source>
</reference>
<comment type="caution">
    <text evidence="3">The sequence shown here is derived from an EMBL/GenBank/DDBJ whole genome shotgun (WGS) entry which is preliminary data.</text>
</comment>
<dbReference type="Proteomes" id="UP001461498">
    <property type="component" value="Unassembled WGS sequence"/>
</dbReference>
<dbReference type="CDD" id="cd14316">
    <property type="entry name" value="UBA2_UBAP1_like"/>
    <property type="match status" value="1"/>
</dbReference>
<dbReference type="GO" id="GO:0043130">
    <property type="term" value="F:ubiquitin binding"/>
    <property type="evidence" value="ECO:0007669"/>
    <property type="project" value="InterPro"/>
</dbReference>
<dbReference type="InterPro" id="IPR015940">
    <property type="entry name" value="UBA"/>
</dbReference>
<dbReference type="InterPro" id="IPR023340">
    <property type="entry name" value="UMA"/>
</dbReference>
<dbReference type="PANTHER" id="PTHR15960:SF5">
    <property type="entry name" value="LD44032P"/>
    <property type="match status" value="1"/>
</dbReference>
<name>A0AAW1D8Y5_9HEMI</name>
<dbReference type="SMART" id="SM00165">
    <property type="entry name" value="UBA"/>
    <property type="match status" value="2"/>
</dbReference>
<proteinExistence type="predicted"/>
<sequence>MLVSIFLSNLYFIHMDGIPVKISEKYKPPRKFILPGCVLNRINSDIKIEPYSFELERSVLAHITNLKQAKKRHHEKMQLKRDDWLSKTKIKDPPVEDDSYTLDRCNNATSEESTMLTPVPISSNSRIEPTRQVGQINLSDFENDTSSPFDNVELKTINEMEELAHVLGGTSIKNSSYHSLKNHTNSNIHLPNGCTSHQWSTTGTTYSYPGLYGVPPGSNSGITSGTAITLPSPHIAPGPYTYLHSPNNTLYSNPVYNSSSSRNLPHSFNSTIRRDGYADNIHNIVQNTYLAHAAQSSLVTPLTSNTQTPHTYTSSTNSNIDKSYNSYLPNYIPTSNTAANIHLTSTTSSLTKDPSTQLVTAQTSNKQDDDGVSSILDNLRQQVLLRKHQLLPKPPPIVNMETTKPSTSKHSDSLQVNPLNQLSLQSQDFAKNLAEMGFPLPRVARATQHFGADEAKVIEYLLQVQSLEEKNYPEGQIEKALLLHNFKEDEAVSYLENLNQIMKLGFKEEDVELALSKSSNNRDKALDILIS</sequence>
<evidence type="ECO:0000259" key="1">
    <source>
        <dbReference type="PROSITE" id="PS50030"/>
    </source>
</evidence>
<organism evidence="3 4">
    <name type="scientific">Rhynocoris fuscipes</name>
    <dbReference type="NCBI Taxonomy" id="488301"/>
    <lineage>
        <taxon>Eukaryota</taxon>
        <taxon>Metazoa</taxon>
        <taxon>Ecdysozoa</taxon>
        <taxon>Arthropoda</taxon>
        <taxon>Hexapoda</taxon>
        <taxon>Insecta</taxon>
        <taxon>Pterygota</taxon>
        <taxon>Neoptera</taxon>
        <taxon>Paraneoptera</taxon>
        <taxon>Hemiptera</taxon>
        <taxon>Heteroptera</taxon>
        <taxon>Panheteroptera</taxon>
        <taxon>Cimicomorpha</taxon>
        <taxon>Reduviidae</taxon>
        <taxon>Harpactorinae</taxon>
        <taxon>Harpactorini</taxon>
        <taxon>Rhynocoris</taxon>
    </lineage>
</organism>
<dbReference type="SUPFAM" id="SSF46934">
    <property type="entry name" value="UBA-like"/>
    <property type="match status" value="1"/>
</dbReference>
<dbReference type="PROSITE" id="PS51497">
    <property type="entry name" value="UMA"/>
    <property type="match status" value="1"/>
</dbReference>
<evidence type="ECO:0000313" key="4">
    <source>
        <dbReference type="Proteomes" id="UP001461498"/>
    </source>
</evidence>
<dbReference type="Pfam" id="PF00627">
    <property type="entry name" value="UBA"/>
    <property type="match status" value="1"/>
</dbReference>
<dbReference type="InterPro" id="IPR042575">
    <property type="entry name" value="UBAP1_C"/>
</dbReference>
<dbReference type="PROSITE" id="PS50030">
    <property type="entry name" value="UBA"/>
    <property type="match status" value="1"/>
</dbReference>